<accession>G5AZ81</accession>
<evidence type="ECO:0000313" key="2">
    <source>
        <dbReference type="Proteomes" id="UP000006813"/>
    </source>
</evidence>
<dbReference type="EMBL" id="JH167595">
    <property type="protein sequence ID" value="EHB02344.1"/>
    <property type="molecule type" value="Genomic_DNA"/>
</dbReference>
<dbReference type="InParanoid" id="G5AZ81"/>
<reference evidence="1 2" key="1">
    <citation type="journal article" date="2011" name="Nature">
        <title>Genome sequencing reveals insights into physiology and longevity of the naked mole rat.</title>
        <authorList>
            <person name="Kim E.B."/>
            <person name="Fang X."/>
            <person name="Fushan A.A."/>
            <person name="Huang Z."/>
            <person name="Lobanov A.V."/>
            <person name="Han L."/>
            <person name="Marino S.M."/>
            <person name="Sun X."/>
            <person name="Turanov A.A."/>
            <person name="Yang P."/>
            <person name="Yim S.H."/>
            <person name="Zhao X."/>
            <person name="Kasaikina M.V."/>
            <person name="Stoletzki N."/>
            <person name="Peng C."/>
            <person name="Polak P."/>
            <person name="Xiong Z."/>
            <person name="Kiezun A."/>
            <person name="Zhu Y."/>
            <person name="Chen Y."/>
            <person name="Kryukov G.V."/>
            <person name="Zhang Q."/>
            <person name="Peshkin L."/>
            <person name="Yang L."/>
            <person name="Bronson R.T."/>
            <person name="Buffenstein R."/>
            <person name="Wang B."/>
            <person name="Han C."/>
            <person name="Li Q."/>
            <person name="Chen L."/>
            <person name="Zhao W."/>
            <person name="Sunyaev S.R."/>
            <person name="Park T.J."/>
            <person name="Zhang G."/>
            <person name="Wang J."/>
            <person name="Gladyshev V.N."/>
        </authorList>
    </citation>
    <scope>NUCLEOTIDE SEQUENCE [LARGE SCALE GENOMIC DNA]</scope>
</reference>
<gene>
    <name evidence="1" type="ORF">GW7_04313</name>
</gene>
<dbReference type="Pfam" id="PF15008">
    <property type="entry name" value="DUF4518"/>
    <property type="match status" value="1"/>
</dbReference>
<dbReference type="Proteomes" id="UP000006813">
    <property type="component" value="Unassembled WGS sequence"/>
</dbReference>
<sequence>MSGLSQSEMEGCHNLLSLLDNDEIMALCNTITNCLVHPENRQDAIRAMLAYSQSVEELLRHRKVH</sequence>
<dbReference type="InterPro" id="IPR026698">
    <property type="entry name" value="UPF_C3orf38"/>
</dbReference>
<organism evidence="1 2">
    <name type="scientific">Heterocephalus glaber</name>
    <name type="common">Naked mole rat</name>
    <dbReference type="NCBI Taxonomy" id="10181"/>
    <lineage>
        <taxon>Eukaryota</taxon>
        <taxon>Metazoa</taxon>
        <taxon>Chordata</taxon>
        <taxon>Craniata</taxon>
        <taxon>Vertebrata</taxon>
        <taxon>Euteleostomi</taxon>
        <taxon>Mammalia</taxon>
        <taxon>Eutheria</taxon>
        <taxon>Euarchontoglires</taxon>
        <taxon>Glires</taxon>
        <taxon>Rodentia</taxon>
        <taxon>Hystricomorpha</taxon>
        <taxon>Bathyergidae</taxon>
        <taxon>Heterocephalus</taxon>
    </lineage>
</organism>
<dbReference type="PANTHER" id="PTHR21084">
    <property type="entry name" value="DENSE INCISORS"/>
    <property type="match status" value="1"/>
</dbReference>
<evidence type="ECO:0000313" key="1">
    <source>
        <dbReference type="EMBL" id="EHB02344.1"/>
    </source>
</evidence>
<name>G5AZ81_HETGA</name>
<proteinExistence type="predicted"/>
<dbReference type="AlphaFoldDB" id="G5AZ81"/>
<protein>
    <submittedName>
        <fullName evidence="1">Uncharacterized protein</fullName>
    </submittedName>
</protein>
<dbReference type="PANTHER" id="PTHR21084:SF1">
    <property type="entry name" value="DENSE INCISORS"/>
    <property type="match status" value="1"/>
</dbReference>